<dbReference type="HAMAP" id="MF_00060">
    <property type="entry name" value="SurE"/>
    <property type="match status" value="1"/>
</dbReference>
<feature type="domain" description="Survival protein SurE-like phosphatase/nucleotidase" evidence="6">
    <location>
        <begin position="8"/>
        <end position="202"/>
    </location>
</feature>
<dbReference type="Pfam" id="PF01975">
    <property type="entry name" value="SurE"/>
    <property type="match status" value="1"/>
</dbReference>
<dbReference type="AlphaFoldDB" id="A0A1Y6K1D1"/>
<keyword evidence="4 5" id="KW-0378">Hydrolase</keyword>
<dbReference type="EC" id="3.1.3.5" evidence="5"/>
<proteinExistence type="inferred from homology"/>
<dbReference type="Gene3D" id="3.40.1210.10">
    <property type="entry name" value="Survival protein SurE-like phosphatase/nucleotidase"/>
    <property type="match status" value="1"/>
</dbReference>
<dbReference type="Proteomes" id="UP000195514">
    <property type="component" value="Chromosome I"/>
</dbReference>
<dbReference type="RefSeq" id="WP_087861374.1">
    <property type="nucleotide sequence ID" value="NZ_LT859958.1"/>
</dbReference>
<keyword evidence="5" id="KW-0547">Nucleotide-binding</keyword>
<feature type="binding site" evidence="5">
    <location>
        <position position="14"/>
    </location>
    <ligand>
        <name>a divalent metal cation</name>
        <dbReference type="ChEBI" id="CHEBI:60240"/>
    </ligand>
</feature>
<dbReference type="EMBL" id="LT859958">
    <property type="protein sequence ID" value="SMX53441.1"/>
    <property type="molecule type" value="Genomic_DNA"/>
</dbReference>
<dbReference type="SUPFAM" id="SSF64167">
    <property type="entry name" value="SurE-like"/>
    <property type="match status" value="1"/>
</dbReference>
<evidence type="ECO:0000313" key="7">
    <source>
        <dbReference type="EMBL" id="SMX53441.1"/>
    </source>
</evidence>
<evidence type="ECO:0000256" key="3">
    <source>
        <dbReference type="ARBA" id="ARBA00022723"/>
    </source>
</evidence>
<dbReference type="InterPro" id="IPR002828">
    <property type="entry name" value="SurE-like_Pase/nucleotidase"/>
</dbReference>
<keyword evidence="8" id="KW-1185">Reference proteome</keyword>
<dbReference type="InterPro" id="IPR036523">
    <property type="entry name" value="SurE-like_sf"/>
</dbReference>
<evidence type="ECO:0000256" key="5">
    <source>
        <dbReference type="HAMAP-Rule" id="MF_00060"/>
    </source>
</evidence>
<dbReference type="NCBIfam" id="TIGR00087">
    <property type="entry name" value="surE"/>
    <property type="match status" value="1"/>
</dbReference>
<dbReference type="OrthoDB" id="9780815at2"/>
<evidence type="ECO:0000313" key="8">
    <source>
        <dbReference type="Proteomes" id="UP000195514"/>
    </source>
</evidence>
<comment type="caution">
    <text evidence="5">Lacks conserved residue(s) required for the propagation of feature annotation.</text>
</comment>
<dbReference type="GO" id="GO:0000166">
    <property type="term" value="F:nucleotide binding"/>
    <property type="evidence" value="ECO:0007669"/>
    <property type="project" value="UniProtKB-KW"/>
</dbReference>
<comment type="subcellular location">
    <subcellularLocation>
        <location evidence="5">Cytoplasm</location>
    </subcellularLocation>
</comment>
<reference evidence="8" key="1">
    <citation type="submission" date="2017-05" db="EMBL/GenBank/DDBJ databases">
        <authorList>
            <person name="Kirkegaard R."/>
            <person name="Mcilroy J S."/>
        </authorList>
    </citation>
    <scope>NUCLEOTIDE SEQUENCE [LARGE SCALE GENOMIC DNA]</scope>
</reference>
<feature type="binding site" evidence="5">
    <location>
        <position position="103"/>
    </location>
    <ligand>
        <name>a divalent metal cation</name>
        <dbReference type="ChEBI" id="CHEBI:60240"/>
    </ligand>
</feature>
<evidence type="ECO:0000256" key="2">
    <source>
        <dbReference type="ARBA" id="ARBA00011062"/>
    </source>
</evidence>
<comment type="cofactor">
    <cofactor evidence="5">
        <name>a divalent metal cation</name>
        <dbReference type="ChEBI" id="CHEBI:60240"/>
    </cofactor>
    <text evidence="5">Binds 1 divalent metal cation per subunit.</text>
</comment>
<sequence length="272" mass="29962">MNEKTIQILLTNDDSIHSPGLWAAAQALDLLGFVHIVAPRHQQTGTGHSMPNTSTGIIETMSLHVNGRDWPVYAVDGTPAQAVVHGIYEVIKSKPDLVVSGINYGENIGSSITVSGTVGAALEATSFGIPALAVSMQTKPEYHLSLSQDIDFSAAAYFTHKFARVMLNRKFPFDVDVLKVDVPAGASAETPWMITRQSRMKYYHPEMTQRNSFSEPGPVKYKPNYDPNNLEPDGDTYVLLVDKKVSVTPISIDMTSRTDFHQLRRLIEAMDD</sequence>
<evidence type="ECO:0000256" key="1">
    <source>
        <dbReference type="ARBA" id="ARBA00000815"/>
    </source>
</evidence>
<evidence type="ECO:0000256" key="4">
    <source>
        <dbReference type="ARBA" id="ARBA00022801"/>
    </source>
</evidence>
<keyword evidence="3 5" id="KW-0479">Metal-binding</keyword>
<name>A0A1Y6K1D1_9CHLR</name>
<dbReference type="KEGG" id="abat:CFX1CAM_0375"/>
<feature type="binding site" evidence="5">
    <location>
        <position position="13"/>
    </location>
    <ligand>
        <name>a divalent metal cation</name>
        <dbReference type="ChEBI" id="CHEBI:60240"/>
    </ligand>
</feature>
<dbReference type="GO" id="GO:0005737">
    <property type="term" value="C:cytoplasm"/>
    <property type="evidence" value="ECO:0007669"/>
    <property type="project" value="UniProtKB-SubCell"/>
</dbReference>
<organism evidence="7 8">
    <name type="scientific">Candidatus Brevifilum fermentans</name>
    <dbReference type="NCBI Taxonomy" id="1986204"/>
    <lineage>
        <taxon>Bacteria</taxon>
        <taxon>Bacillati</taxon>
        <taxon>Chloroflexota</taxon>
        <taxon>Anaerolineae</taxon>
        <taxon>Anaerolineales</taxon>
        <taxon>Anaerolineaceae</taxon>
        <taxon>Candidatus Brevifilum</taxon>
    </lineage>
</organism>
<keyword evidence="5" id="KW-0963">Cytoplasm</keyword>
<dbReference type="GO" id="GO:0046872">
    <property type="term" value="F:metal ion binding"/>
    <property type="evidence" value="ECO:0007669"/>
    <property type="project" value="UniProtKB-UniRule"/>
</dbReference>
<dbReference type="PANTHER" id="PTHR30457:SF0">
    <property type="entry name" value="PHOSPHATASE, PUTATIVE (AFU_ORTHOLOGUE AFUA_4G01070)-RELATED"/>
    <property type="match status" value="1"/>
</dbReference>
<protein>
    <recommendedName>
        <fullName evidence="5">5'-nucleotidase SurE</fullName>
        <ecNumber evidence="5">3.1.3.5</ecNumber>
    </recommendedName>
    <alternativeName>
        <fullName evidence="5">Nucleoside 5'-monophosphate phosphohydrolase</fullName>
    </alternativeName>
</protein>
<comment type="similarity">
    <text evidence="2 5">Belongs to the SurE nucleotidase family.</text>
</comment>
<comment type="function">
    <text evidence="5">Nucleotidase that shows phosphatase activity on nucleoside 5'-monophosphates.</text>
</comment>
<dbReference type="InterPro" id="IPR030048">
    <property type="entry name" value="SurE"/>
</dbReference>
<evidence type="ECO:0000259" key="6">
    <source>
        <dbReference type="Pfam" id="PF01975"/>
    </source>
</evidence>
<gene>
    <name evidence="5 7" type="primary">surE</name>
    <name evidence="7" type="ORF">CFX1CAM_0375</name>
</gene>
<accession>A0A1Y6K1D1</accession>
<dbReference type="GO" id="GO:0008253">
    <property type="term" value="F:5'-nucleotidase activity"/>
    <property type="evidence" value="ECO:0007669"/>
    <property type="project" value="UniProtKB-UniRule"/>
</dbReference>
<dbReference type="PANTHER" id="PTHR30457">
    <property type="entry name" value="5'-NUCLEOTIDASE SURE"/>
    <property type="match status" value="1"/>
</dbReference>
<comment type="catalytic activity">
    <reaction evidence="1 5">
        <text>a ribonucleoside 5'-phosphate + H2O = a ribonucleoside + phosphate</text>
        <dbReference type="Rhea" id="RHEA:12484"/>
        <dbReference type="ChEBI" id="CHEBI:15377"/>
        <dbReference type="ChEBI" id="CHEBI:18254"/>
        <dbReference type="ChEBI" id="CHEBI:43474"/>
        <dbReference type="ChEBI" id="CHEBI:58043"/>
        <dbReference type="EC" id="3.1.3.5"/>
    </reaction>
</comment>